<proteinExistence type="predicted"/>
<comment type="caution">
    <text evidence="1">The sequence shown here is derived from an EMBL/GenBank/DDBJ whole genome shotgun (WGS) entry which is preliminary data.</text>
</comment>
<accession>A0ABP1HI19</accession>
<gene>
    <name evidence="1" type="ORF">HINF_LOCUS13881</name>
</gene>
<name>A0ABP1HI19_9EUKA</name>
<protein>
    <submittedName>
        <fullName evidence="1">Hypothetical_protein</fullName>
    </submittedName>
</protein>
<keyword evidence="2" id="KW-1185">Reference proteome</keyword>
<dbReference type="EMBL" id="CAXDID020000032">
    <property type="protein sequence ID" value="CAL5995118.1"/>
    <property type="molecule type" value="Genomic_DNA"/>
</dbReference>
<evidence type="ECO:0000313" key="2">
    <source>
        <dbReference type="Proteomes" id="UP001642409"/>
    </source>
</evidence>
<evidence type="ECO:0000313" key="1">
    <source>
        <dbReference type="EMBL" id="CAL5995118.1"/>
    </source>
</evidence>
<organism evidence="1 2">
    <name type="scientific">Hexamita inflata</name>
    <dbReference type="NCBI Taxonomy" id="28002"/>
    <lineage>
        <taxon>Eukaryota</taxon>
        <taxon>Metamonada</taxon>
        <taxon>Diplomonadida</taxon>
        <taxon>Hexamitidae</taxon>
        <taxon>Hexamitinae</taxon>
        <taxon>Hexamita</taxon>
    </lineage>
</organism>
<dbReference type="Proteomes" id="UP001642409">
    <property type="component" value="Unassembled WGS sequence"/>
</dbReference>
<sequence>MAQTDFIETFESKTQSLARQCFHFQNGLNPLFTHTQQRPYISHSLNFRLYSLYIFQMQLFLITSTQEYAQQISTQQYKSQQYKNKISYDLVHQLYSQCQRIIESQMLIE</sequence>
<reference evidence="1 2" key="1">
    <citation type="submission" date="2024-07" db="EMBL/GenBank/DDBJ databases">
        <authorList>
            <person name="Akdeniz Z."/>
        </authorList>
    </citation>
    <scope>NUCLEOTIDE SEQUENCE [LARGE SCALE GENOMIC DNA]</scope>
</reference>